<keyword evidence="2" id="KW-1185">Reference proteome</keyword>
<reference evidence="2" key="1">
    <citation type="journal article" date="2019" name="Int. J. Syst. Evol. Microbiol.">
        <title>The Global Catalogue of Microorganisms (GCM) 10K type strain sequencing project: providing services to taxonomists for standard genome sequencing and annotation.</title>
        <authorList>
            <consortium name="The Broad Institute Genomics Platform"/>
            <consortium name="The Broad Institute Genome Sequencing Center for Infectious Disease"/>
            <person name="Wu L."/>
            <person name="Ma J."/>
        </authorList>
    </citation>
    <scope>NUCLEOTIDE SEQUENCE [LARGE SCALE GENOMIC DNA]</scope>
    <source>
        <strain evidence="2">KCTC 12848</strain>
    </source>
</reference>
<protein>
    <submittedName>
        <fullName evidence="1">Lasso peptide biosynthesis PqqD family chaperone</fullName>
    </submittedName>
</protein>
<evidence type="ECO:0000313" key="1">
    <source>
        <dbReference type="EMBL" id="MFC5055929.1"/>
    </source>
</evidence>
<name>A0ABV9Y2G0_9PSEU</name>
<dbReference type="Pfam" id="PF05402">
    <property type="entry name" value="PqqD"/>
    <property type="match status" value="1"/>
</dbReference>
<evidence type="ECO:0000313" key="2">
    <source>
        <dbReference type="Proteomes" id="UP001595833"/>
    </source>
</evidence>
<dbReference type="RefSeq" id="WP_344039789.1">
    <property type="nucleotide sequence ID" value="NZ_BAAAKE010000018.1"/>
</dbReference>
<proteinExistence type="predicted"/>
<dbReference type="InterPro" id="IPR041881">
    <property type="entry name" value="PqqD_sf"/>
</dbReference>
<dbReference type="Proteomes" id="UP001595833">
    <property type="component" value="Unassembled WGS sequence"/>
</dbReference>
<gene>
    <name evidence="1" type="ORF">ACFPFM_19490</name>
</gene>
<dbReference type="Gene3D" id="1.10.10.1150">
    <property type="entry name" value="Coenzyme PQQ synthesis protein D (PqqD)"/>
    <property type="match status" value="1"/>
</dbReference>
<dbReference type="EMBL" id="JBHSJB010000017">
    <property type="protein sequence ID" value="MFC5055929.1"/>
    <property type="molecule type" value="Genomic_DNA"/>
</dbReference>
<organism evidence="1 2">
    <name type="scientific">Saccharothrix xinjiangensis</name>
    <dbReference type="NCBI Taxonomy" id="204798"/>
    <lineage>
        <taxon>Bacteria</taxon>
        <taxon>Bacillati</taxon>
        <taxon>Actinomycetota</taxon>
        <taxon>Actinomycetes</taxon>
        <taxon>Pseudonocardiales</taxon>
        <taxon>Pseudonocardiaceae</taxon>
        <taxon>Saccharothrix</taxon>
    </lineage>
</organism>
<accession>A0ABV9Y2G0</accession>
<dbReference type="NCBIfam" id="NF033530">
    <property type="entry name" value="lasso_PqqD_Strm"/>
    <property type="match status" value="1"/>
</dbReference>
<comment type="caution">
    <text evidence="1">The sequence shown here is derived from an EMBL/GenBank/DDBJ whole genome shotgun (WGS) entry which is preliminary data.</text>
</comment>
<sequence length="86" mass="9405">MNLRLRPDVATTATEHGTVLLDERTGRYFQLNPTGTRVLHALLDNQAADRIAGDLAADHHLDPGQVQHDVTALIGRLRTANLVVES</sequence>
<dbReference type="InterPro" id="IPR008792">
    <property type="entry name" value="PQQD"/>
</dbReference>